<dbReference type="STRING" id="1834181.A5880_000314"/>
<dbReference type="RefSeq" id="WP_256924769.1">
    <property type="nucleotide sequence ID" value="NZ_NGLE02000001.1"/>
</dbReference>
<name>A0A242CHC6_9ENTE</name>
<evidence type="ECO:0000313" key="1">
    <source>
        <dbReference type="EMBL" id="MEI5994825.1"/>
    </source>
</evidence>
<keyword evidence="3" id="KW-1185">Reference proteome</keyword>
<proteinExistence type="predicted"/>
<evidence type="ECO:0000313" key="2">
    <source>
        <dbReference type="EMBL" id="OTO09635.1"/>
    </source>
</evidence>
<reference evidence="1 3" key="2">
    <citation type="submission" date="2018-07" db="EMBL/GenBank/DDBJ databases">
        <title>The Genome Sequence of Enterococcus sp. DIV0659b.</title>
        <authorList>
            <consortium name="The Broad Institute Genomics Platform"/>
            <consortium name="The Broad Institute Genomic Center for Infectious Diseases"/>
            <person name="Earl A."/>
            <person name="Manson A."/>
            <person name="Schwartman J."/>
            <person name="Gilmore M."/>
            <person name="Abouelleil A."/>
            <person name="Cao P."/>
            <person name="Chapman S."/>
            <person name="Cusick C."/>
            <person name="Shea T."/>
            <person name="Young S."/>
            <person name="Neafsey D."/>
            <person name="Nusbaum C."/>
            <person name="Birren B."/>
        </authorList>
    </citation>
    <scope>NUCLEOTIDE SEQUENCE [LARGE SCALE GENOMIC DNA]</scope>
    <source>
        <strain evidence="1 3">4G2_DIV0659</strain>
    </source>
</reference>
<dbReference type="Proteomes" id="UP000195139">
    <property type="component" value="Unassembled WGS sequence"/>
</dbReference>
<gene>
    <name evidence="2" type="ORF">A5880_000314</name>
    <name evidence="1" type="ORF">A5880_002411</name>
</gene>
<sequence length="578" mass="62972">MAVEQIKETDTLNQGRIKINAILDQSNASSAKVDDYQSQLKDGIAEAKKIADEAGKDAVEIATEAGNQANETASQAMANSKTAITTADQAVSTANNNKQEFDTLRNDFDQLVAESGDSNPEIVQARTDTQGIKQATLANRLQIDFADRMTKAEGISLLVGSSNIKIMMDFVGKTAGNTATNPNKYFSDFTAKTLKKPSDTWNEVSQADYNKLASRDDSGVITGSTQSGVIPQQRGEFNIIEIVKALIPQIFEGLDKQQSVEFIKKNFTSFTINERVKATSPNNKNIKVSTYLQSTDSWSTQIQESAPELKDFSVQINDKNFITDEGFIHLINYTDPSNGVTSSSLETDYSGIQIELSVNAQDILEKSGFAKTEDVNKKIDAHVDDQNNPHNVTKKQVGLENVSNVGFANDGEAVAGTNTNKYMHPKNVSDAIKGQAVTQIGEQTVEGIKNFVDGLQSKGVEVVTSRPYKRTKYTALLNGATGFVEVEKLNGFITIKVSVQTNKAATAGWLNFIKLPEEYRIAQDKVQYGAPDPSSTGYPHQHGATIHFYNTGDIHFGKWSSNNVAYLATVTTPAANDL</sequence>
<dbReference type="EMBL" id="NGLE01000001">
    <property type="protein sequence ID" value="OTO09635.1"/>
    <property type="molecule type" value="Genomic_DNA"/>
</dbReference>
<accession>A0A242CHC6</accession>
<protein>
    <submittedName>
        <fullName evidence="2">Uncharacterized protein</fullName>
    </submittedName>
</protein>
<dbReference type="EMBL" id="NGLE02000001">
    <property type="protein sequence ID" value="MEI5994825.1"/>
    <property type="molecule type" value="Genomic_DNA"/>
</dbReference>
<dbReference type="AlphaFoldDB" id="A0A242CHC6"/>
<comment type="caution">
    <text evidence="2">The sequence shown here is derived from an EMBL/GenBank/DDBJ whole genome shotgun (WGS) entry which is preliminary data.</text>
</comment>
<evidence type="ECO:0000313" key="3">
    <source>
        <dbReference type="Proteomes" id="UP000195139"/>
    </source>
</evidence>
<organism evidence="2">
    <name type="scientific">Candidatus Enterococcus mansonii</name>
    <dbReference type="NCBI Taxonomy" id="1834181"/>
    <lineage>
        <taxon>Bacteria</taxon>
        <taxon>Bacillati</taxon>
        <taxon>Bacillota</taxon>
        <taxon>Bacilli</taxon>
        <taxon>Lactobacillales</taxon>
        <taxon>Enterococcaceae</taxon>
        <taxon>Enterococcus</taxon>
    </lineage>
</organism>
<reference evidence="2" key="1">
    <citation type="submission" date="2017-05" db="EMBL/GenBank/DDBJ databases">
        <title>The Genome Sequence of Enterococcus sp. 4G2_DIV0659.</title>
        <authorList>
            <consortium name="The Broad Institute Genomics Platform"/>
            <consortium name="The Broad Institute Genomic Center for Infectious Diseases"/>
            <person name="Earl A."/>
            <person name="Manson A."/>
            <person name="Schwartman J."/>
            <person name="Gilmore M."/>
            <person name="Abouelleil A."/>
            <person name="Cao P."/>
            <person name="Chapman S."/>
            <person name="Cusick C."/>
            <person name="Shea T."/>
            <person name="Young S."/>
            <person name="Neafsey D."/>
            <person name="Nusbaum C."/>
            <person name="Birren B."/>
        </authorList>
    </citation>
    <scope>NUCLEOTIDE SEQUENCE [LARGE SCALE GENOMIC DNA]</scope>
    <source>
        <strain evidence="2">4G2_DIV0659</strain>
    </source>
</reference>